<dbReference type="PANTHER" id="PTHR47024:SF1">
    <property type="entry name" value="GLYCOSYLTRANSFERASE FAMILY 92 PROTEIN"/>
    <property type="match status" value="1"/>
</dbReference>
<dbReference type="Pfam" id="PF01697">
    <property type="entry name" value="Glyco_transf_92"/>
    <property type="match status" value="2"/>
</dbReference>
<organism evidence="7 8">
    <name type="scientific">Mesorhabditis belari</name>
    <dbReference type="NCBI Taxonomy" id="2138241"/>
    <lineage>
        <taxon>Eukaryota</taxon>
        <taxon>Metazoa</taxon>
        <taxon>Ecdysozoa</taxon>
        <taxon>Nematoda</taxon>
        <taxon>Chromadorea</taxon>
        <taxon>Rhabditida</taxon>
        <taxon>Rhabditina</taxon>
        <taxon>Rhabditomorpha</taxon>
        <taxon>Rhabditoidea</taxon>
        <taxon>Rhabditidae</taxon>
        <taxon>Mesorhabditinae</taxon>
        <taxon>Mesorhabditis</taxon>
    </lineage>
</organism>
<dbReference type="PANTHER" id="PTHR47024">
    <property type="entry name" value="BIOFILM ABSENT ON HEAD (AFTER YERSINIA EXPOSURE)-RELATED"/>
    <property type="match status" value="1"/>
</dbReference>
<keyword evidence="7" id="KW-1185">Reference proteome</keyword>
<dbReference type="WBParaSite" id="MBELARI_LOCUS2876.1">
    <property type="protein sequence ID" value="MBELARI_LOCUS2876.1"/>
    <property type="gene ID" value="MBELARI_LOCUS2876"/>
</dbReference>
<name>A0AAF3F7K7_9BILA</name>
<accession>A0AAF3F7K7</accession>
<evidence type="ECO:0000313" key="8">
    <source>
        <dbReference type="WBParaSite" id="MBELARI_LOCUS2876.1"/>
    </source>
</evidence>
<dbReference type="Proteomes" id="UP000887575">
    <property type="component" value="Unassembled WGS sequence"/>
</dbReference>
<evidence type="ECO:0000313" key="7">
    <source>
        <dbReference type="Proteomes" id="UP000887575"/>
    </source>
</evidence>
<comment type="subcellular location">
    <subcellularLocation>
        <location evidence="1">Membrane</location>
        <topology evidence="1">Single-pass membrane protein</topology>
    </subcellularLocation>
</comment>
<protein>
    <recommendedName>
        <fullName evidence="9">Glycosyltransferase family 92 protein</fullName>
    </recommendedName>
</protein>
<keyword evidence="4" id="KW-0808">Transferase</keyword>
<reference evidence="8" key="1">
    <citation type="submission" date="2024-02" db="UniProtKB">
        <authorList>
            <consortium name="WormBaseParasite"/>
        </authorList>
    </citation>
    <scope>IDENTIFICATION</scope>
</reference>
<evidence type="ECO:0008006" key="9">
    <source>
        <dbReference type="Google" id="ProtNLM"/>
    </source>
</evidence>
<sequence length="869" mass="101916">MKFDFKGFLVIFSIFALCYIFWIRDFIFHQYSNAQIPYHLLPSVLDFGSTTWNFTYGTNWDKSFYKEGPLTGDELFFHKAFYDLRDPAGPRIRLLVTATCAGRGGKIDISIDGKKLGIEWNKCTNSVGCPNKESILLTPNVISKDVAKVIEYYKAQGIIETHGWPLLPFTQRVDPNYGVHYVSDNLDTQHCTFWSKSKYTYIGDVDEMLYIRNRTKLFDFLESWDKKKKDLGGLIFPHVALTFDPPTVPRPYNYEQFIKLDGLKHPKVFDSWRFPKSIFLTQYIRIAWVHYPREHFGKRESHKVPPEEALYLHAREDFDKEPNVTQIHFDVRLFDEENVDKKVDSIRATIFEIFDGEIPEYKTHQVYSQIYACKKKGSLRKKGCSEPGVSCFQAIHKLDDWIYTEPTEESNYVVTVIRDSNAVEIPVHRSPKNYTNSLSACIGAVHWFNDWPRLIVFLEVWRRQGTEKFLFTVQSVSKTVKQVLDFYEKKGLLQIHDWPLLPFSQLYDPNYRVYYISDNLETQHCLFWSDSKYTFQGDVDDFLYIRNSSLPFFDYFETWFQEKKDLGALSFPHVGLAFRPRIIEKPYKYENVLRFDALRKPLTFEEWRMPKTVFLTEYVKNNWVHHPKAYFADKRRYDVAKAQAIHLHGRMNFDQKSDLNLIKPPYPDVHFFKEKDLEKTLKEIGGIVREIFGDVTPEYRGFEVQTALQLCRDKGRPKKTGCLDPGVSCFDELFPLDDWWKYFGGKKLYNVPLKEGLHLHARMNFDFEGIKDETPTPYPDVRFFEEKKMDSILEEIGGIAREIFGNETPEYRGFEVYNVSILTTALAVYCTAKNDRLALNIRLFATVENANKFIFLVLIQTGTLCGVIK</sequence>
<dbReference type="GO" id="GO:0016757">
    <property type="term" value="F:glycosyltransferase activity"/>
    <property type="evidence" value="ECO:0007669"/>
    <property type="project" value="UniProtKB-KW"/>
</dbReference>
<keyword evidence="6" id="KW-1133">Transmembrane helix</keyword>
<proteinExistence type="inferred from homology"/>
<keyword evidence="6" id="KW-0812">Transmembrane</keyword>
<keyword evidence="3" id="KW-0328">Glycosyltransferase</keyword>
<evidence type="ECO:0000256" key="6">
    <source>
        <dbReference type="SAM" id="Phobius"/>
    </source>
</evidence>
<evidence type="ECO:0000256" key="4">
    <source>
        <dbReference type="ARBA" id="ARBA00022679"/>
    </source>
</evidence>
<keyword evidence="5 6" id="KW-0472">Membrane</keyword>
<evidence type="ECO:0000256" key="5">
    <source>
        <dbReference type="ARBA" id="ARBA00023136"/>
    </source>
</evidence>
<evidence type="ECO:0000256" key="3">
    <source>
        <dbReference type="ARBA" id="ARBA00022676"/>
    </source>
</evidence>
<comment type="similarity">
    <text evidence="2">Belongs to the glycosyltransferase 92 family.</text>
</comment>
<feature type="transmembrane region" description="Helical" evidence="6">
    <location>
        <begin position="7"/>
        <end position="23"/>
    </location>
</feature>
<dbReference type="AlphaFoldDB" id="A0AAF3F7K7"/>
<dbReference type="GO" id="GO:0016020">
    <property type="term" value="C:membrane"/>
    <property type="evidence" value="ECO:0007669"/>
    <property type="project" value="UniProtKB-SubCell"/>
</dbReference>
<evidence type="ECO:0000256" key="2">
    <source>
        <dbReference type="ARBA" id="ARBA00007647"/>
    </source>
</evidence>
<dbReference type="InterPro" id="IPR008166">
    <property type="entry name" value="Glyco_transf_92"/>
</dbReference>
<evidence type="ECO:0000256" key="1">
    <source>
        <dbReference type="ARBA" id="ARBA00004167"/>
    </source>
</evidence>